<feature type="binding site" evidence="5">
    <location>
        <position position="29"/>
    </location>
    <ligand>
        <name>Mg(2+)</name>
        <dbReference type="ChEBI" id="CHEBI:18420"/>
        <label>1</label>
        <note>catalytic</note>
    </ligand>
</feature>
<dbReference type="EMBL" id="LWCI01000049">
    <property type="protein sequence ID" value="KZS66400.1"/>
    <property type="molecule type" value="Genomic_DNA"/>
</dbReference>
<protein>
    <recommendedName>
        <fullName evidence="2">inositol-phosphate phosphatase</fullName>
        <ecNumber evidence="2">3.1.3.25</ecNumber>
    </recommendedName>
</protein>
<evidence type="ECO:0000256" key="4">
    <source>
        <dbReference type="ARBA" id="ARBA00022842"/>
    </source>
</evidence>
<accession>A0A164DR26</accession>
<gene>
    <name evidence="6" type="ORF">A4G28_04140</name>
</gene>
<dbReference type="InterPro" id="IPR020550">
    <property type="entry name" value="Inositol_monophosphatase_CS"/>
</dbReference>
<evidence type="ECO:0000313" key="6">
    <source>
        <dbReference type="EMBL" id="KZS66400.1"/>
    </source>
</evidence>
<dbReference type="Proteomes" id="UP000077342">
    <property type="component" value="Unassembled WGS sequence"/>
</dbReference>
<evidence type="ECO:0000313" key="7">
    <source>
        <dbReference type="Proteomes" id="UP000077342"/>
    </source>
</evidence>
<comment type="cofactor">
    <cofactor evidence="5">
        <name>Mg(2+)</name>
        <dbReference type="ChEBI" id="CHEBI:18420"/>
    </cofactor>
</comment>
<dbReference type="EC" id="3.1.3.25" evidence="2"/>
<sequence length="78" mass="7574">MFGAASIDLAFVAAGLTDAAIIDGNKPWDTAAGVLLVREAGATVSDLSGNPHTATAASTLAATPAIAALLTQLIGQPG</sequence>
<dbReference type="InterPro" id="IPR000760">
    <property type="entry name" value="Inositol_monophosphatase-like"/>
</dbReference>
<reference evidence="7" key="1">
    <citation type="submission" date="2016-04" db="EMBL/GenBank/DDBJ databases">
        <authorList>
            <person name="Strapagiel D."/>
            <person name="Borowka P."/>
            <person name="Marciniak B."/>
            <person name="Bakula Z."/>
            <person name="Van Ingen J."/>
            <person name="Safianowska A."/>
            <person name="Dziadek J."/>
            <person name="Jagielski T."/>
        </authorList>
    </citation>
    <scope>NUCLEOTIDE SEQUENCE [LARGE SCALE GENOMIC DNA]</scope>
    <source>
        <strain evidence="7">1010001458</strain>
    </source>
</reference>
<name>A0A164DR26_9MYCO</name>
<dbReference type="PANTHER" id="PTHR20854:SF4">
    <property type="entry name" value="INOSITOL-1-MONOPHOSPHATASE-RELATED"/>
    <property type="match status" value="1"/>
</dbReference>
<evidence type="ECO:0000256" key="2">
    <source>
        <dbReference type="ARBA" id="ARBA00013106"/>
    </source>
</evidence>
<comment type="caution">
    <text evidence="6">The sequence shown here is derived from an EMBL/GenBank/DDBJ whole genome shotgun (WGS) entry which is preliminary data.</text>
</comment>
<dbReference type="Pfam" id="PF00459">
    <property type="entry name" value="Inositol_P"/>
    <property type="match status" value="1"/>
</dbReference>
<dbReference type="PANTHER" id="PTHR20854">
    <property type="entry name" value="INOSITOL MONOPHOSPHATASE"/>
    <property type="match status" value="1"/>
</dbReference>
<comment type="catalytic activity">
    <reaction evidence="1">
        <text>a myo-inositol phosphate + H2O = myo-inositol + phosphate</text>
        <dbReference type="Rhea" id="RHEA:24056"/>
        <dbReference type="ChEBI" id="CHEBI:15377"/>
        <dbReference type="ChEBI" id="CHEBI:17268"/>
        <dbReference type="ChEBI" id="CHEBI:43474"/>
        <dbReference type="ChEBI" id="CHEBI:84139"/>
        <dbReference type="EC" id="3.1.3.25"/>
    </reaction>
</comment>
<dbReference type="AlphaFoldDB" id="A0A164DR26"/>
<dbReference type="GO" id="GO:0046872">
    <property type="term" value="F:metal ion binding"/>
    <property type="evidence" value="ECO:0007669"/>
    <property type="project" value="UniProtKB-KW"/>
</dbReference>
<keyword evidence="3 5" id="KW-0479">Metal-binding</keyword>
<evidence type="ECO:0000256" key="1">
    <source>
        <dbReference type="ARBA" id="ARBA00001033"/>
    </source>
</evidence>
<dbReference type="GO" id="GO:0007165">
    <property type="term" value="P:signal transduction"/>
    <property type="evidence" value="ECO:0007669"/>
    <property type="project" value="TreeGrafter"/>
</dbReference>
<keyword evidence="4 5" id="KW-0460">Magnesium</keyword>
<dbReference type="SUPFAM" id="SSF56655">
    <property type="entry name" value="Carbohydrate phosphatase"/>
    <property type="match status" value="1"/>
</dbReference>
<proteinExistence type="predicted"/>
<evidence type="ECO:0000256" key="3">
    <source>
        <dbReference type="ARBA" id="ARBA00022723"/>
    </source>
</evidence>
<keyword evidence="7" id="KW-1185">Reference proteome</keyword>
<dbReference type="Gene3D" id="3.40.190.80">
    <property type="match status" value="1"/>
</dbReference>
<dbReference type="GO" id="GO:0046854">
    <property type="term" value="P:phosphatidylinositol phosphate biosynthetic process"/>
    <property type="evidence" value="ECO:0007669"/>
    <property type="project" value="InterPro"/>
</dbReference>
<evidence type="ECO:0000256" key="5">
    <source>
        <dbReference type="PIRSR" id="PIRSR600760-2"/>
    </source>
</evidence>
<dbReference type="GO" id="GO:0006020">
    <property type="term" value="P:inositol metabolic process"/>
    <property type="evidence" value="ECO:0007669"/>
    <property type="project" value="TreeGrafter"/>
</dbReference>
<dbReference type="GO" id="GO:0008934">
    <property type="term" value="F:inositol monophosphate 1-phosphatase activity"/>
    <property type="evidence" value="ECO:0007669"/>
    <property type="project" value="TreeGrafter"/>
</dbReference>
<dbReference type="PROSITE" id="PS00630">
    <property type="entry name" value="IMP_2"/>
    <property type="match status" value="1"/>
</dbReference>
<organism evidence="6 7">
    <name type="scientific">Mycobacterium ostraviense</name>
    <dbReference type="NCBI Taxonomy" id="2738409"/>
    <lineage>
        <taxon>Bacteria</taxon>
        <taxon>Bacillati</taxon>
        <taxon>Actinomycetota</taxon>
        <taxon>Actinomycetes</taxon>
        <taxon>Mycobacteriales</taxon>
        <taxon>Mycobacteriaceae</taxon>
        <taxon>Mycobacterium</taxon>
    </lineage>
</organism>